<feature type="chain" id="PRO_5046883790" description="Lipoprotein" evidence="2">
    <location>
        <begin position="29"/>
        <end position="196"/>
    </location>
</feature>
<feature type="signal peptide" evidence="2">
    <location>
        <begin position="1"/>
        <end position="28"/>
    </location>
</feature>
<evidence type="ECO:0008006" key="5">
    <source>
        <dbReference type="Google" id="ProtNLM"/>
    </source>
</evidence>
<proteinExistence type="predicted"/>
<evidence type="ECO:0000256" key="2">
    <source>
        <dbReference type="SAM" id="SignalP"/>
    </source>
</evidence>
<gene>
    <name evidence="3" type="ORF">LMG18101_02684</name>
</gene>
<feature type="region of interest" description="Disordered" evidence="1">
    <location>
        <begin position="30"/>
        <end position="79"/>
    </location>
</feature>
<keyword evidence="4" id="KW-1185">Reference proteome</keyword>
<keyword evidence="2" id="KW-0732">Signal</keyword>
<sequence length="196" mass="20455">MRWQFKAGAILAAAVLVFAGVRLFSADAADAQPADPPRQAAAATPPSPAPAPAGTPPTQAAPAYKPPPPPERPLPPRFTDYLAREYPNSAATRQALMQIAYGWSQAVNDVRGPQDAKLAGNEIAKGIACALGPGVLARTGIDQQTMLDRIKAARAVMLDNDSDTTAYLRFQALAGGQYFDDPGAASCSFDPAALPN</sequence>
<organism evidence="3 4">
    <name type="scientific">Ralstonia flaminis</name>
    <dbReference type="NCBI Taxonomy" id="3058597"/>
    <lineage>
        <taxon>Bacteria</taxon>
        <taxon>Pseudomonadati</taxon>
        <taxon>Pseudomonadota</taxon>
        <taxon>Betaproteobacteria</taxon>
        <taxon>Burkholderiales</taxon>
        <taxon>Burkholderiaceae</taxon>
        <taxon>Ralstonia</taxon>
    </lineage>
</organism>
<dbReference type="Proteomes" id="UP001189757">
    <property type="component" value="Unassembled WGS sequence"/>
</dbReference>
<evidence type="ECO:0000256" key="1">
    <source>
        <dbReference type="SAM" id="MobiDB-lite"/>
    </source>
</evidence>
<dbReference type="EMBL" id="CATZLL010000007">
    <property type="protein sequence ID" value="CAJ0815731.1"/>
    <property type="molecule type" value="Genomic_DNA"/>
</dbReference>
<accession>A0ABM9K542</accession>
<evidence type="ECO:0000313" key="3">
    <source>
        <dbReference type="EMBL" id="CAJ0815731.1"/>
    </source>
</evidence>
<name>A0ABM9K542_9RALS</name>
<feature type="compositionally biased region" description="Low complexity" evidence="1">
    <location>
        <begin position="30"/>
        <end position="44"/>
    </location>
</feature>
<dbReference type="RefSeq" id="WP_316681384.1">
    <property type="nucleotide sequence ID" value="NZ_CATZLL010000007.1"/>
</dbReference>
<protein>
    <recommendedName>
        <fullName evidence="5">Lipoprotein</fullName>
    </recommendedName>
</protein>
<evidence type="ECO:0000313" key="4">
    <source>
        <dbReference type="Proteomes" id="UP001189757"/>
    </source>
</evidence>
<feature type="compositionally biased region" description="Pro residues" evidence="1">
    <location>
        <begin position="45"/>
        <end position="55"/>
    </location>
</feature>
<feature type="compositionally biased region" description="Pro residues" evidence="1">
    <location>
        <begin position="64"/>
        <end position="76"/>
    </location>
</feature>
<comment type="caution">
    <text evidence="3">The sequence shown here is derived from an EMBL/GenBank/DDBJ whole genome shotgun (WGS) entry which is preliminary data.</text>
</comment>
<reference evidence="3 4" key="1">
    <citation type="submission" date="2023-07" db="EMBL/GenBank/DDBJ databases">
        <authorList>
            <person name="Peeters C."/>
        </authorList>
    </citation>
    <scope>NUCLEOTIDE SEQUENCE [LARGE SCALE GENOMIC DNA]</scope>
    <source>
        <strain evidence="3 4">LMG 18101</strain>
    </source>
</reference>